<evidence type="ECO:0000256" key="1">
    <source>
        <dbReference type="ARBA" id="ARBA00022670"/>
    </source>
</evidence>
<dbReference type="SUPFAM" id="SSF50156">
    <property type="entry name" value="PDZ domain-like"/>
    <property type="match status" value="1"/>
</dbReference>
<dbReference type="SUPFAM" id="SSF50494">
    <property type="entry name" value="Trypsin-like serine proteases"/>
    <property type="match status" value="1"/>
</dbReference>
<dbReference type="InterPro" id="IPR001478">
    <property type="entry name" value="PDZ"/>
</dbReference>
<dbReference type="InterPro" id="IPR036034">
    <property type="entry name" value="PDZ_sf"/>
</dbReference>
<feature type="compositionally biased region" description="Basic and acidic residues" evidence="3">
    <location>
        <begin position="13"/>
        <end position="23"/>
    </location>
</feature>
<dbReference type="InterPro" id="IPR009003">
    <property type="entry name" value="Peptidase_S1_PA"/>
</dbReference>
<dbReference type="Proteomes" id="UP000245793">
    <property type="component" value="Unassembled WGS sequence"/>
</dbReference>
<dbReference type="Pfam" id="PF13180">
    <property type="entry name" value="PDZ_2"/>
    <property type="match status" value="1"/>
</dbReference>
<comment type="caution">
    <text evidence="6">The sequence shown here is derived from an EMBL/GenBank/DDBJ whole genome shotgun (WGS) entry which is preliminary data.</text>
</comment>
<dbReference type="PANTHER" id="PTHR43343:SF3">
    <property type="entry name" value="PROTEASE DO-LIKE 8, CHLOROPLASTIC"/>
    <property type="match status" value="1"/>
</dbReference>
<feature type="compositionally biased region" description="Acidic residues" evidence="3">
    <location>
        <begin position="1"/>
        <end position="12"/>
    </location>
</feature>
<feature type="domain" description="PDZ" evidence="5">
    <location>
        <begin position="321"/>
        <end position="414"/>
    </location>
</feature>
<gene>
    <name evidence="6" type="ORF">C7381_102120</name>
</gene>
<protein>
    <submittedName>
        <fullName evidence="6">S1-C subfamily serine protease</fullName>
    </submittedName>
</protein>
<reference evidence="6 7" key="1">
    <citation type="submission" date="2018-04" db="EMBL/GenBank/DDBJ databases">
        <title>Genomic Encyclopedia of Type Strains, Phase IV (KMG-IV): sequencing the most valuable type-strain genomes for metagenomic binning, comparative biology and taxonomic classification.</title>
        <authorList>
            <person name="Goeker M."/>
        </authorList>
    </citation>
    <scope>NUCLEOTIDE SEQUENCE [LARGE SCALE GENOMIC DNA]</scope>
    <source>
        <strain evidence="6 7">DSM 20705</strain>
    </source>
</reference>
<evidence type="ECO:0000259" key="5">
    <source>
        <dbReference type="PROSITE" id="PS50106"/>
    </source>
</evidence>
<evidence type="ECO:0000256" key="4">
    <source>
        <dbReference type="SAM" id="Phobius"/>
    </source>
</evidence>
<keyword evidence="4" id="KW-1133">Transmembrane helix</keyword>
<sequence>MNDDFYNENDDYESYRERRQREREERIRNLLNRREAYNNRENNENIYNDRKYESYNTNEPKKKRKIGQKILSLILCALLGFGGGYFGAKVFVENKPAVEVKEAPSNAPTISINPTGEEGVVEAVAKKALPSVVGITTVETVEGFFGAQELQGVGSGIIVAKDGYILTNSHVVGDGKAKSIDVLLDDNSTVPAELLWNDASMDLAVIKVNKTGLVAAELGDSEKLNIGEKAIAIGNPLGLNFNRSVTAGYISGIGRTLTTRDGKAISNLIQTDAAINQGNSGGPLLNSKGQVIGINSAKIGGEGTEGLGFAIPINTAKEIVTSLIEKGDAKPIVLGIQIADYEYYKAYFRIKDNYSGVIILKIEPNSIAQKNGLMQNDIITKVGDKNIKNTDDLRTSLIKYKTGDTLTLTILRNGSEKTLDIQL</sequence>
<dbReference type="Pfam" id="PF13365">
    <property type="entry name" value="Trypsin_2"/>
    <property type="match status" value="1"/>
</dbReference>
<dbReference type="AlphaFoldDB" id="A0A2U1E5N1"/>
<proteinExistence type="predicted"/>
<keyword evidence="4" id="KW-0472">Membrane</keyword>
<dbReference type="PROSITE" id="PS50106">
    <property type="entry name" value="PDZ"/>
    <property type="match status" value="1"/>
</dbReference>
<dbReference type="PRINTS" id="PR00834">
    <property type="entry name" value="PROTEASES2C"/>
</dbReference>
<dbReference type="GO" id="GO:0006508">
    <property type="term" value="P:proteolysis"/>
    <property type="evidence" value="ECO:0007669"/>
    <property type="project" value="UniProtKB-KW"/>
</dbReference>
<dbReference type="GO" id="GO:0004252">
    <property type="term" value="F:serine-type endopeptidase activity"/>
    <property type="evidence" value="ECO:0007669"/>
    <property type="project" value="InterPro"/>
</dbReference>
<dbReference type="RefSeq" id="WP_116479709.1">
    <property type="nucleotide sequence ID" value="NZ_CAUPJO010000011.1"/>
</dbReference>
<evidence type="ECO:0000256" key="2">
    <source>
        <dbReference type="ARBA" id="ARBA00022801"/>
    </source>
</evidence>
<dbReference type="InterPro" id="IPR001940">
    <property type="entry name" value="Peptidase_S1C"/>
</dbReference>
<dbReference type="InterPro" id="IPR051201">
    <property type="entry name" value="Chloro_Bact_Ser_Proteases"/>
</dbReference>
<dbReference type="PANTHER" id="PTHR43343">
    <property type="entry name" value="PEPTIDASE S12"/>
    <property type="match status" value="1"/>
</dbReference>
<keyword evidence="2" id="KW-0378">Hydrolase</keyword>
<dbReference type="SMART" id="SM00228">
    <property type="entry name" value="PDZ"/>
    <property type="match status" value="1"/>
</dbReference>
<feature type="transmembrane region" description="Helical" evidence="4">
    <location>
        <begin position="70"/>
        <end position="88"/>
    </location>
</feature>
<evidence type="ECO:0000313" key="6">
    <source>
        <dbReference type="EMBL" id="PVY95231.1"/>
    </source>
</evidence>
<keyword evidence="4" id="KW-0812">Transmembrane</keyword>
<accession>A0A2U1E5N1</accession>
<keyword evidence="7" id="KW-1185">Reference proteome</keyword>
<keyword evidence="1 6" id="KW-0645">Protease</keyword>
<dbReference type="Gene3D" id="2.30.42.10">
    <property type="match status" value="1"/>
</dbReference>
<feature type="region of interest" description="Disordered" evidence="3">
    <location>
        <begin position="1"/>
        <end position="23"/>
    </location>
</feature>
<name>A0A2U1E5N1_9FIRM</name>
<evidence type="ECO:0000256" key="3">
    <source>
        <dbReference type="SAM" id="MobiDB-lite"/>
    </source>
</evidence>
<dbReference type="EMBL" id="QEKV01000002">
    <property type="protein sequence ID" value="PVY95231.1"/>
    <property type="molecule type" value="Genomic_DNA"/>
</dbReference>
<dbReference type="Gene3D" id="2.40.10.120">
    <property type="match status" value="1"/>
</dbReference>
<evidence type="ECO:0000313" key="7">
    <source>
        <dbReference type="Proteomes" id="UP000245793"/>
    </source>
</evidence>
<organism evidence="6 7">
    <name type="scientific">Ezakiella coagulans</name>
    <dbReference type="NCBI Taxonomy" id="46507"/>
    <lineage>
        <taxon>Bacteria</taxon>
        <taxon>Bacillati</taxon>
        <taxon>Bacillota</taxon>
        <taxon>Tissierellia</taxon>
        <taxon>Ezakiella</taxon>
    </lineage>
</organism>